<gene>
    <name evidence="5" type="ORF">Adt_16828</name>
</gene>
<dbReference type="InterPro" id="IPR001878">
    <property type="entry name" value="Znf_CCHC"/>
</dbReference>
<evidence type="ECO:0000259" key="4">
    <source>
        <dbReference type="PROSITE" id="PS50158"/>
    </source>
</evidence>
<keyword evidence="2" id="KW-0539">Nucleus</keyword>
<dbReference type="PROSITE" id="PS50158">
    <property type="entry name" value="ZF_CCHC"/>
    <property type="match status" value="1"/>
</dbReference>
<keyword evidence="2" id="KW-0862">Zinc</keyword>
<dbReference type="GO" id="GO:0005634">
    <property type="term" value="C:nucleus"/>
    <property type="evidence" value="ECO:0007669"/>
    <property type="project" value="UniProtKB-SubCell"/>
</dbReference>
<dbReference type="InterPro" id="IPR036875">
    <property type="entry name" value="Znf_CCHC_sf"/>
</dbReference>
<dbReference type="InterPro" id="IPR031052">
    <property type="entry name" value="FHY3/FAR1"/>
</dbReference>
<evidence type="ECO:0000256" key="2">
    <source>
        <dbReference type="RuleBase" id="RU367018"/>
    </source>
</evidence>
<evidence type="ECO:0000313" key="6">
    <source>
        <dbReference type="Proteomes" id="UP001604336"/>
    </source>
</evidence>
<proteinExistence type="inferred from homology"/>
<dbReference type="PANTHER" id="PTHR31669">
    <property type="entry name" value="PROTEIN FAR1-RELATED SEQUENCE 10-RELATED"/>
    <property type="match status" value="1"/>
</dbReference>
<keyword evidence="6" id="KW-1185">Reference proteome</keyword>
<comment type="function">
    <text evidence="2">Putative transcription activator involved in regulating light control of development.</text>
</comment>
<dbReference type="Proteomes" id="UP001604336">
    <property type="component" value="Unassembled WGS sequence"/>
</dbReference>
<keyword evidence="2" id="KW-0479">Metal-binding</keyword>
<evidence type="ECO:0000256" key="1">
    <source>
        <dbReference type="PROSITE-ProRule" id="PRU00047"/>
    </source>
</evidence>
<dbReference type="GO" id="GO:0006355">
    <property type="term" value="P:regulation of DNA-templated transcription"/>
    <property type="evidence" value="ECO:0007669"/>
    <property type="project" value="UniProtKB-UniRule"/>
</dbReference>
<evidence type="ECO:0000256" key="3">
    <source>
        <dbReference type="SAM" id="MobiDB-lite"/>
    </source>
</evidence>
<comment type="subcellular location">
    <subcellularLocation>
        <location evidence="2">Nucleus</location>
    </subcellularLocation>
</comment>
<dbReference type="GO" id="GO:0008270">
    <property type="term" value="F:zinc ion binding"/>
    <property type="evidence" value="ECO:0007669"/>
    <property type="project" value="UniProtKB-UniRule"/>
</dbReference>
<keyword evidence="1 2" id="KW-0863">Zinc-finger</keyword>
<dbReference type="PANTHER" id="PTHR31669:SF302">
    <property type="entry name" value="PROTEIN FAR1-RELATED SEQUENCE"/>
    <property type="match status" value="1"/>
</dbReference>
<accession>A0ABD1TES0</accession>
<comment type="caution">
    <text evidence="5">The sequence shown here is derived from an EMBL/GenBank/DDBJ whole genome shotgun (WGS) entry which is preliminary data.</text>
</comment>
<dbReference type="EMBL" id="JBFOLK010000005">
    <property type="protein sequence ID" value="KAL2511228.1"/>
    <property type="molecule type" value="Genomic_DNA"/>
</dbReference>
<feature type="region of interest" description="Disordered" evidence="3">
    <location>
        <begin position="185"/>
        <end position="207"/>
    </location>
</feature>
<feature type="domain" description="CCHC-type" evidence="4">
    <location>
        <begin position="196"/>
        <end position="210"/>
    </location>
</feature>
<dbReference type="SUPFAM" id="SSF57756">
    <property type="entry name" value="Retrovirus zinc finger-like domains"/>
    <property type="match status" value="1"/>
</dbReference>
<sequence length="256" mass="29807">MSSSQRSESGHSFFKRYVNRKNSLMDFVTRFNMALRHQRHEELVANHIDITEQPRLTSKFQMEHQMVRVYTKKIFLLFQTEIDQSHYYVCSKKSSSVDSKVYTVERVEQGKTFDRHRMLTHDTDARTSFLMEEFDSLQIRITDIDDGGNVGVHRIGNTNRDEHNSIQDPSYVRAKGCGKRLRSAKEKSMSKQNRQCSGCGQHGHDKRTCPTLVERSNVQPYQPSMSDQQFTQDESRSDATFMSYAGSQCDMGNWFM</sequence>
<protein>
    <recommendedName>
        <fullName evidence="2">Protein FAR1-RELATED SEQUENCE</fullName>
    </recommendedName>
</protein>
<organism evidence="5 6">
    <name type="scientific">Abeliophyllum distichum</name>
    <dbReference type="NCBI Taxonomy" id="126358"/>
    <lineage>
        <taxon>Eukaryota</taxon>
        <taxon>Viridiplantae</taxon>
        <taxon>Streptophyta</taxon>
        <taxon>Embryophyta</taxon>
        <taxon>Tracheophyta</taxon>
        <taxon>Spermatophyta</taxon>
        <taxon>Magnoliopsida</taxon>
        <taxon>eudicotyledons</taxon>
        <taxon>Gunneridae</taxon>
        <taxon>Pentapetalae</taxon>
        <taxon>asterids</taxon>
        <taxon>lamiids</taxon>
        <taxon>Lamiales</taxon>
        <taxon>Oleaceae</taxon>
        <taxon>Forsythieae</taxon>
        <taxon>Abeliophyllum</taxon>
    </lineage>
</organism>
<name>A0ABD1TES0_9LAMI</name>
<comment type="similarity">
    <text evidence="2">Belongs to the FHY3/FAR1 family.</text>
</comment>
<evidence type="ECO:0000313" key="5">
    <source>
        <dbReference type="EMBL" id="KAL2511228.1"/>
    </source>
</evidence>
<reference evidence="6" key="1">
    <citation type="submission" date="2024-07" db="EMBL/GenBank/DDBJ databases">
        <title>Two chromosome-level genome assemblies of Korean endemic species Abeliophyllum distichum and Forsythia ovata (Oleaceae).</title>
        <authorList>
            <person name="Jang H."/>
        </authorList>
    </citation>
    <scope>NUCLEOTIDE SEQUENCE [LARGE SCALE GENOMIC DNA]</scope>
</reference>
<dbReference type="AlphaFoldDB" id="A0ABD1TES0"/>